<evidence type="ECO:0000256" key="3">
    <source>
        <dbReference type="ARBA" id="ARBA00022989"/>
    </source>
</evidence>
<dbReference type="GO" id="GO:0004930">
    <property type="term" value="F:G protein-coupled receptor activity"/>
    <property type="evidence" value="ECO:0007669"/>
    <property type="project" value="InterPro"/>
</dbReference>
<dbReference type="InterPro" id="IPR000337">
    <property type="entry name" value="GPCR_3"/>
</dbReference>
<dbReference type="PRINTS" id="PR00248">
    <property type="entry name" value="GPCRMGR"/>
</dbReference>
<dbReference type="GO" id="GO:0016020">
    <property type="term" value="C:membrane"/>
    <property type="evidence" value="ECO:0007669"/>
    <property type="project" value="UniProtKB-SubCell"/>
</dbReference>
<proteinExistence type="predicted"/>
<evidence type="ECO:0000256" key="2">
    <source>
        <dbReference type="ARBA" id="ARBA00022692"/>
    </source>
</evidence>
<feature type="domain" description="G-protein coupled receptors family 3 profile" evidence="7">
    <location>
        <begin position="1"/>
        <end position="110"/>
    </location>
</feature>
<evidence type="ECO:0000256" key="5">
    <source>
        <dbReference type="ARBA" id="ARBA00023180"/>
    </source>
</evidence>
<evidence type="ECO:0000256" key="4">
    <source>
        <dbReference type="ARBA" id="ARBA00023136"/>
    </source>
</evidence>
<dbReference type="PANTHER" id="PTHR24060">
    <property type="entry name" value="METABOTROPIC GLUTAMATE RECEPTOR"/>
    <property type="match status" value="1"/>
</dbReference>
<reference evidence="8 9" key="1">
    <citation type="journal article" date="2021" name="Elife">
        <title>Chloroplast acquisition without the gene transfer in kleptoplastic sea slugs, Plakobranchus ocellatus.</title>
        <authorList>
            <person name="Maeda T."/>
            <person name="Takahashi S."/>
            <person name="Yoshida T."/>
            <person name="Shimamura S."/>
            <person name="Takaki Y."/>
            <person name="Nagai Y."/>
            <person name="Toyoda A."/>
            <person name="Suzuki Y."/>
            <person name="Arimoto A."/>
            <person name="Ishii H."/>
            <person name="Satoh N."/>
            <person name="Nishiyama T."/>
            <person name="Hasebe M."/>
            <person name="Maruyama T."/>
            <person name="Minagawa J."/>
            <person name="Obokata J."/>
            <person name="Shigenobu S."/>
        </authorList>
    </citation>
    <scope>NUCLEOTIDE SEQUENCE [LARGE SCALE GENOMIC DNA]</scope>
</reference>
<keyword evidence="2 6" id="KW-0812">Transmembrane</keyword>
<keyword evidence="3 6" id="KW-1133">Transmembrane helix</keyword>
<keyword evidence="4 6" id="KW-0472">Membrane</keyword>
<comment type="subcellular location">
    <subcellularLocation>
        <location evidence="1">Membrane</location>
        <topology evidence="1">Multi-pass membrane protein</topology>
    </subcellularLocation>
</comment>
<evidence type="ECO:0000256" key="1">
    <source>
        <dbReference type="ARBA" id="ARBA00004141"/>
    </source>
</evidence>
<dbReference type="EMBL" id="BMAT01002766">
    <property type="protein sequence ID" value="GFS13358.1"/>
    <property type="molecule type" value="Genomic_DNA"/>
</dbReference>
<evidence type="ECO:0000313" key="8">
    <source>
        <dbReference type="EMBL" id="GFS13358.1"/>
    </source>
</evidence>
<evidence type="ECO:0000259" key="7">
    <source>
        <dbReference type="PROSITE" id="PS50259"/>
    </source>
</evidence>
<keyword evidence="8" id="KW-0675">Receptor</keyword>
<keyword evidence="5" id="KW-0325">Glycoprotein</keyword>
<dbReference type="InterPro" id="IPR017978">
    <property type="entry name" value="GPCR_3_C"/>
</dbReference>
<dbReference type="PROSITE" id="PS50259">
    <property type="entry name" value="G_PROTEIN_RECEP_F3_4"/>
    <property type="match status" value="1"/>
</dbReference>
<organism evidence="8 9">
    <name type="scientific">Elysia marginata</name>
    <dbReference type="NCBI Taxonomy" id="1093978"/>
    <lineage>
        <taxon>Eukaryota</taxon>
        <taxon>Metazoa</taxon>
        <taxon>Spiralia</taxon>
        <taxon>Lophotrochozoa</taxon>
        <taxon>Mollusca</taxon>
        <taxon>Gastropoda</taxon>
        <taxon>Heterobranchia</taxon>
        <taxon>Euthyneura</taxon>
        <taxon>Panpulmonata</taxon>
        <taxon>Sacoglossa</taxon>
        <taxon>Placobranchoidea</taxon>
        <taxon>Plakobranchidae</taxon>
        <taxon>Elysia</taxon>
    </lineage>
</organism>
<comment type="caution">
    <text evidence="8">The sequence shown here is derived from an EMBL/GenBank/DDBJ whole genome shotgun (WGS) entry which is preliminary data.</text>
</comment>
<protein>
    <submittedName>
        <fullName evidence="8">Metabotropic glutamate receptor-like</fullName>
    </submittedName>
</protein>
<gene>
    <name evidence="8" type="ORF">ElyMa_001394700</name>
</gene>
<sequence>MTLPGLASFLAYNLVLVFLCSVFAFKTRKLPDNFNESNFICMCVSTTLVIWLAFVPTYFTSTRGRVRVLLLSLALLLNHTVALLFLFAPKIYAAVFVADENFVMTRFQHRRSSRGNTTAARLNGVTTGAEVRISATLSSGYQSNNRVAPMPQQSPPLSGF</sequence>
<dbReference type="InterPro" id="IPR050726">
    <property type="entry name" value="mGluR"/>
</dbReference>
<feature type="transmembrane region" description="Helical" evidence="6">
    <location>
        <begin position="37"/>
        <end position="54"/>
    </location>
</feature>
<dbReference type="Proteomes" id="UP000762676">
    <property type="component" value="Unassembled WGS sequence"/>
</dbReference>
<evidence type="ECO:0000256" key="6">
    <source>
        <dbReference type="SAM" id="Phobius"/>
    </source>
</evidence>
<name>A0AAV4IVE8_9GAST</name>
<dbReference type="AlphaFoldDB" id="A0AAV4IVE8"/>
<feature type="transmembrane region" description="Helical" evidence="6">
    <location>
        <begin position="66"/>
        <end position="87"/>
    </location>
</feature>
<accession>A0AAV4IVE8</accession>
<evidence type="ECO:0000313" key="9">
    <source>
        <dbReference type="Proteomes" id="UP000762676"/>
    </source>
</evidence>
<feature type="transmembrane region" description="Helical" evidence="6">
    <location>
        <begin position="6"/>
        <end position="25"/>
    </location>
</feature>
<keyword evidence="9" id="KW-1185">Reference proteome</keyword>
<dbReference type="Pfam" id="PF00003">
    <property type="entry name" value="7tm_3"/>
    <property type="match status" value="1"/>
</dbReference>